<feature type="coiled-coil region" evidence="1">
    <location>
        <begin position="374"/>
        <end position="401"/>
    </location>
</feature>
<evidence type="ECO:0000259" key="3">
    <source>
        <dbReference type="Pfam" id="PF00350"/>
    </source>
</evidence>
<dbReference type="Pfam" id="PF24564">
    <property type="entry name" value="DUF7605"/>
    <property type="match status" value="1"/>
</dbReference>
<evidence type="ECO:0000256" key="1">
    <source>
        <dbReference type="SAM" id="Coils"/>
    </source>
</evidence>
<sequence length="1018" mass="112311">MTCWKCSCRTGAANPTAQGDAVDPELEELKFLQQLLALPSVELLEKSVNTGIKALEEIRGPFDAKEAPLLAESAEWLKAIGNLRRPSKAKTILGVVGSTGAGKSSVISAVLDEERLLPTNCMRACTASVTEISYNDSTDPTETYRAEIEFISADDWNAELYHLRTDLLDGNGDVTRDCTNAETDAGIAYAKIKAFYPKKTKEMISRTTPDEFVEEPSVRKFLGSTKTLKAMDAENLYTQLQTFVDSKEKNNEKTMEFWPLIKVVKIYVKAAALASGACIVDLPGTQDSNAARAAVAEAYMKTCTAIWVVAPINRAVDDKTAKNLLGESFRHQLKYDGTYTSVTFICSKIDDLSVTEAVESLGLRHQTAPLFSKTAQLEKQIGQLKTRVSDLLAQKESLEQHADDVDLDWEKWEGLANKVVKGKTVYAPTKKRKRKAKAAPSKSRKDRKSEEPDGSDGSEASDKENSQPSSMVQRGAPLTNDDIDAELGSLKSKSRALRRQIRGIVEDIETSRAAAEKVEREKDDLFAVIKELCGKERNEYSRAAIKKDFAMGIRELDQQDAEAQDPENFDPEVDQRDYDAIAADLPVYCVSSRAFQNLCGRLPHDKFDPSGFPSVEDTEVPALQDHAGMLTEKARAASARKWLHEFAKLIYSMIICSGNHATQATLTDSEKEKEEAKLERHLRSVEKACLPALEQHIDDATNQLTSNIRRAISDCIYTSFDHLLPEARALAPDICQGWGAAAKDGGLAWSTYKATCKRHGIYAGASGARNMNQELFDPVSKNLSIGWDKAFQHRLPAALESFAQAIRDHLAHFHRLVTSSPGGGNNRPGVRTLDAQLRTRQHGVASYPAVVTKMLQELQKTANRSFCPEIQRGMVPGYEAVLAETGKGSFLRMKQRMQEHVQGRGDEVFGGATETVRAQLEEMQAHVAAQVRAEMVDLCATMRRDYVAVMLGRDAEACSGLPRQERLLRAEVFAVVTRADGFFEGLFGEGDGEEEEEGEGGGVEVVKGYEAWPEDILE</sequence>
<dbReference type="SUPFAM" id="SSF52540">
    <property type="entry name" value="P-loop containing nucleoside triphosphate hydrolases"/>
    <property type="match status" value="1"/>
</dbReference>
<dbReference type="PANTHER" id="PTHR36681:SF3">
    <property type="entry name" value="NUCLEAR GTPASE, GERMINAL CENTER-ASSOCIATED, TANDEM DUPLICATE 3"/>
    <property type="match status" value="1"/>
</dbReference>
<dbReference type="PANTHER" id="PTHR36681">
    <property type="entry name" value="NUCLEAR GTPASE, GERMINAL CENTER-ASSOCIATED, TANDEM DUPLICATE 3"/>
    <property type="match status" value="1"/>
</dbReference>
<dbReference type="InterPro" id="IPR045063">
    <property type="entry name" value="Dynamin_N"/>
</dbReference>
<keyword evidence="1" id="KW-0175">Coiled coil</keyword>
<proteinExistence type="predicted"/>
<name>A0AA40ER77_9PEZI</name>
<evidence type="ECO:0000256" key="2">
    <source>
        <dbReference type="SAM" id="MobiDB-lite"/>
    </source>
</evidence>
<dbReference type="Proteomes" id="UP001172155">
    <property type="component" value="Unassembled WGS sequence"/>
</dbReference>
<dbReference type="Pfam" id="PF00350">
    <property type="entry name" value="Dynamin_N"/>
    <property type="match status" value="1"/>
</dbReference>
<gene>
    <name evidence="5" type="ORF">B0T18DRAFT_469597</name>
</gene>
<dbReference type="EMBL" id="JAUKUD010000005">
    <property type="protein sequence ID" value="KAK0743930.1"/>
    <property type="molecule type" value="Genomic_DNA"/>
</dbReference>
<reference evidence="5" key="1">
    <citation type="submission" date="2023-06" db="EMBL/GenBank/DDBJ databases">
        <title>Genome-scale phylogeny and comparative genomics of the fungal order Sordariales.</title>
        <authorList>
            <consortium name="Lawrence Berkeley National Laboratory"/>
            <person name="Hensen N."/>
            <person name="Bonometti L."/>
            <person name="Westerberg I."/>
            <person name="Brannstrom I.O."/>
            <person name="Guillou S."/>
            <person name="Cros-Aarteil S."/>
            <person name="Calhoun S."/>
            <person name="Haridas S."/>
            <person name="Kuo A."/>
            <person name="Mondo S."/>
            <person name="Pangilinan J."/>
            <person name="Riley R."/>
            <person name="LaButti K."/>
            <person name="Andreopoulos B."/>
            <person name="Lipzen A."/>
            <person name="Chen C."/>
            <person name="Yanf M."/>
            <person name="Daum C."/>
            <person name="Ng V."/>
            <person name="Clum A."/>
            <person name="Steindorff A."/>
            <person name="Ohm R."/>
            <person name="Martin F."/>
            <person name="Silar P."/>
            <person name="Natvig D."/>
            <person name="Lalanne C."/>
            <person name="Gautier V."/>
            <person name="Ament-velasquez S.L."/>
            <person name="Kruys A."/>
            <person name="Hutchinson M.I."/>
            <person name="Powell A.J."/>
            <person name="Barry K."/>
            <person name="Miller A.N."/>
            <person name="Grigoriev I.V."/>
            <person name="Debuchy R."/>
            <person name="Gladieux P."/>
            <person name="Thoren M.H."/>
            <person name="Johannesson H."/>
        </authorList>
    </citation>
    <scope>NUCLEOTIDE SEQUENCE</scope>
    <source>
        <strain evidence="5">SMH3187-1</strain>
    </source>
</reference>
<dbReference type="AlphaFoldDB" id="A0AA40ER77"/>
<feature type="domain" description="Dynamin N-terminal" evidence="3">
    <location>
        <begin position="94"/>
        <end position="327"/>
    </location>
</feature>
<keyword evidence="6" id="KW-1185">Reference proteome</keyword>
<feature type="compositionally biased region" description="Basic residues" evidence="2">
    <location>
        <begin position="429"/>
        <end position="446"/>
    </location>
</feature>
<evidence type="ECO:0008006" key="7">
    <source>
        <dbReference type="Google" id="ProtNLM"/>
    </source>
</evidence>
<evidence type="ECO:0000259" key="4">
    <source>
        <dbReference type="Pfam" id="PF24564"/>
    </source>
</evidence>
<dbReference type="InterPro" id="IPR056024">
    <property type="entry name" value="DUF7605"/>
</dbReference>
<accession>A0AA40ER77</accession>
<feature type="domain" description="DUF7605" evidence="4">
    <location>
        <begin position="745"/>
        <end position="903"/>
    </location>
</feature>
<comment type="caution">
    <text evidence="5">The sequence shown here is derived from an EMBL/GenBank/DDBJ whole genome shotgun (WGS) entry which is preliminary data.</text>
</comment>
<organism evidence="5 6">
    <name type="scientific">Schizothecium vesticola</name>
    <dbReference type="NCBI Taxonomy" id="314040"/>
    <lineage>
        <taxon>Eukaryota</taxon>
        <taxon>Fungi</taxon>
        <taxon>Dikarya</taxon>
        <taxon>Ascomycota</taxon>
        <taxon>Pezizomycotina</taxon>
        <taxon>Sordariomycetes</taxon>
        <taxon>Sordariomycetidae</taxon>
        <taxon>Sordariales</taxon>
        <taxon>Schizotheciaceae</taxon>
        <taxon>Schizothecium</taxon>
    </lineage>
</organism>
<protein>
    <recommendedName>
        <fullName evidence="7">Nuclear GTPase SLIP-GC</fullName>
    </recommendedName>
</protein>
<dbReference type="InterPro" id="IPR027417">
    <property type="entry name" value="P-loop_NTPase"/>
</dbReference>
<dbReference type="Gene3D" id="3.40.50.300">
    <property type="entry name" value="P-loop containing nucleotide triphosphate hydrolases"/>
    <property type="match status" value="1"/>
</dbReference>
<evidence type="ECO:0000313" key="5">
    <source>
        <dbReference type="EMBL" id="KAK0743930.1"/>
    </source>
</evidence>
<feature type="region of interest" description="Disordered" evidence="2">
    <location>
        <begin position="426"/>
        <end position="483"/>
    </location>
</feature>
<evidence type="ECO:0000313" key="6">
    <source>
        <dbReference type="Proteomes" id="UP001172155"/>
    </source>
</evidence>